<evidence type="ECO:0000313" key="3">
    <source>
        <dbReference type="Proteomes" id="UP000363590"/>
    </source>
</evidence>
<organism evidence="2 3">
    <name type="scientific">Acidithiobacillus thiooxidans ATCC 19377</name>
    <dbReference type="NCBI Taxonomy" id="637390"/>
    <lineage>
        <taxon>Bacteria</taxon>
        <taxon>Pseudomonadati</taxon>
        <taxon>Pseudomonadota</taxon>
        <taxon>Acidithiobacillia</taxon>
        <taxon>Acidithiobacillales</taxon>
        <taxon>Acidithiobacillaceae</taxon>
        <taxon>Acidithiobacillus</taxon>
    </lineage>
</organism>
<sequence>MTSTDVLKLQQPLPKTKINRKRLRSQGPLDPNQKSEQAFYLDRAGPYGVIHPVFWIDCISNIH</sequence>
<name>A0A5P9XSA8_ACITH</name>
<evidence type="ECO:0000313" key="2">
    <source>
        <dbReference type="EMBL" id="QFX96600.1"/>
    </source>
</evidence>
<dbReference type="EMBL" id="CP045571">
    <property type="protein sequence ID" value="QFX96600.1"/>
    <property type="molecule type" value="Genomic_DNA"/>
</dbReference>
<accession>A0A5P9XSA8</accession>
<reference evidence="2 3" key="1">
    <citation type="submission" date="2019-10" db="EMBL/GenBank/DDBJ databases">
        <authorList>
            <person name="Wang R."/>
        </authorList>
    </citation>
    <scope>NUCLEOTIDE SEQUENCE [LARGE SCALE GENOMIC DNA]</scope>
    <source>
        <strain evidence="2 3">ATCC 19377</strain>
    </source>
</reference>
<dbReference type="AlphaFoldDB" id="A0A5P9XSA8"/>
<feature type="region of interest" description="Disordered" evidence="1">
    <location>
        <begin position="17"/>
        <end position="36"/>
    </location>
</feature>
<proteinExistence type="predicted"/>
<dbReference type="Proteomes" id="UP000363590">
    <property type="component" value="Chromosome"/>
</dbReference>
<dbReference type="KEGG" id="atx:GCD22_02397"/>
<gene>
    <name evidence="2" type="ORF">GCD22_02397</name>
</gene>
<evidence type="ECO:0000256" key="1">
    <source>
        <dbReference type="SAM" id="MobiDB-lite"/>
    </source>
</evidence>
<protein>
    <submittedName>
        <fullName evidence="2">Uncharacterized protein</fullName>
    </submittedName>
</protein>